<reference evidence="2" key="2">
    <citation type="submission" date="2015-06" db="UniProtKB">
        <authorList>
            <consortium name="EnsemblMetazoa"/>
        </authorList>
    </citation>
    <scope>IDENTIFICATION</scope>
</reference>
<dbReference type="AlphaFoldDB" id="T1H1F6"/>
<sequence>MYFIQEGVVDIVMANGEVATSLSDGSYFGEICLLTNARRVASVRAETYCNLFSLSVDHFNCVLDQYPLMRKTMETVAAERLNKIGKIPISCNRRRRTILKRIRSPQLLTLWRLKQTPRRMMITIE</sequence>
<dbReference type="PROSITE" id="PS50042">
    <property type="entry name" value="CNMP_BINDING_3"/>
    <property type="match status" value="1"/>
</dbReference>
<dbReference type="Gene3D" id="2.60.120.10">
    <property type="entry name" value="Jelly Rolls"/>
    <property type="match status" value="1"/>
</dbReference>
<evidence type="ECO:0000313" key="3">
    <source>
        <dbReference type="Proteomes" id="UP000015102"/>
    </source>
</evidence>
<dbReference type="InterPro" id="IPR018490">
    <property type="entry name" value="cNMP-bd_dom_sf"/>
</dbReference>
<dbReference type="GO" id="GO:0005249">
    <property type="term" value="F:voltage-gated potassium channel activity"/>
    <property type="evidence" value="ECO:0007669"/>
    <property type="project" value="TreeGrafter"/>
</dbReference>
<dbReference type="PANTHER" id="PTHR45689:SF5">
    <property type="entry name" value="I[[H]] CHANNEL, ISOFORM E"/>
    <property type="match status" value="1"/>
</dbReference>
<proteinExistence type="predicted"/>
<accession>T1H1F6</accession>
<name>T1H1F6_MEGSC</name>
<dbReference type="EnsemblMetazoa" id="MESCA010015-RA">
    <property type="protein sequence ID" value="MESCA010015-PA"/>
    <property type="gene ID" value="MESCA010015"/>
</dbReference>
<dbReference type="InterPro" id="IPR051413">
    <property type="entry name" value="K/Na_HCN_channel"/>
</dbReference>
<reference evidence="3" key="1">
    <citation type="submission" date="2013-02" db="EMBL/GenBank/DDBJ databases">
        <authorList>
            <person name="Hughes D."/>
        </authorList>
    </citation>
    <scope>NUCLEOTIDE SEQUENCE</scope>
    <source>
        <strain>Durham</strain>
        <strain evidence="3">NC isolate 2 -- Noor lab</strain>
    </source>
</reference>
<dbReference type="HOGENOM" id="CLU_1995209_0_0_1"/>
<dbReference type="OMA" id="KIPISCN"/>
<dbReference type="SUPFAM" id="SSF51206">
    <property type="entry name" value="cAMP-binding domain-like"/>
    <property type="match status" value="1"/>
</dbReference>
<dbReference type="InterPro" id="IPR000595">
    <property type="entry name" value="cNMP-bd_dom"/>
</dbReference>
<keyword evidence="3" id="KW-1185">Reference proteome</keyword>
<dbReference type="CDD" id="cd00038">
    <property type="entry name" value="CAP_ED"/>
    <property type="match status" value="1"/>
</dbReference>
<feature type="domain" description="Cyclic nucleotide-binding" evidence="1">
    <location>
        <begin position="1"/>
        <end position="80"/>
    </location>
</feature>
<dbReference type="GO" id="GO:0003254">
    <property type="term" value="P:regulation of membrane depolarization"/>
    <property type="evidence" value="ECO:0007669"/>
    <property type="project" value="TreeGrafter"/>
</dbReference>
<dbReference type="PANTHER" id="PTHR45689">
    <property type="entry name" value="I[[H]] CHANNEL, ISOFORM E"/>
    <property type="match status" value="1"/>
</dbReference>
<organism evidence="2 3">
    <name type="scientific">Megaselia scalaris</name>
    <name type="common">Humpbacked fly</name>
    <name type="synonym">Phora scalaris</name>
    <dbReference type="NCBI Taxonomy" id="36166"/>
    <lineage>
        <taxon>Eukaryota</taxon>
        <taxon>Metazoa</taxon>
        <taxon>Ecdysozoa</taxon>
        <taxon>Arthropoda</taxon>
        <taxon>Hexapoda</taxon>
        <taxon>Insecta</taxon>
        <taxon>Pterygota</taxon>
        <taxon>Neoptera</taxon>
        <taxon>Endopterygota</taxon>
        <taxon>Diptera</taxon>
        <taxon>Brachycera</taxon>
        <taxon>Muscomorpha</taxon>
        <taxon>Platypezoidea</taxon>
        <taxon>Phoridae</taxon>
        <taxon>Megaseliini</taxon>
        <taxon>Megaselia</taxon>
    </lineage>
</organism>
<dbReference type="STRING" id="36166.T1H1F6"/>
<dbReference type="EMBL" id="CAQQ02136603">
    <property type="status" value="NOT_ANNOTATED_CDS"/>
    <property type="molecule type" value="Genomic_DNA"/>
</dbReference>
<dbReference type="GO" id="GO:0035725">
    <property type="term" value="P:sodium ion transmembrane transport"/>
    <property type="evidence" value="ECO:0007669"/>
    <property type="project" value="TreeGrafter"/>
</dbReference>
<evidence type="ECO:0000259" key="1">
    <source>
        <dbReference type="PROSITE" id="PS50042"/>
    </source>
</evidence>
<dbReference type="Pfam" id="PF00027">
    <property type="entry name" value="cNMP_binding"/>
    <property type="match status" value="1"/>
</dbReference>
<evidence type="ECO:0000313" key="2">
    <source>
        <dbReference type="EnsemblMetazoa" id="MESCA010015-PA"/>
    </source>
</evidence>
<protein>
    <recommendedName>
        <fullName evidence="1">Cyclic nucleotide-binding domain-containing protein</fullName>
    </recommendedName>
</protein>
<dbReference type="InterPro" id="IPR014710">
    <property type="entry name" value="RmlC-like_jellyroll"/>
</dbReference>
<dbReference type="Proteomes" id="UP000015102">
    <property type="component" value="Unassembled WGS sequence"/>
</dbReference>
<dbReference type="GO" id="GO:0098855">
    <property type="term" value="C:HCN channel complex"/>
    <property type="evidence" value="ECO:0007669"/>
    <property type="project" value="TreeGrafter"/>
</dbReference>